<dbReference type="InterPro" id="IPR023210">
    <property type="entry name" value="NADP_OxRdtase_dom"/>
</dbReference>
<evidence type="ECO:0000313" key="4">
    <source>
        <dbReference type="Proteomes" id="UP000479938"/>
    </source>
</evidence>
<dbReference type="GO" id="GO:0016491">
    <property type="term" value="F:oxidoreductase activity"/>
    <property type="evidence" value="ECO:0007669"/>
    <property type="project" value="UniProtKB-KW"/>
</dbReference>
<gene>
    <name evidence="3" type="primary">yajO_1</name>
    <name evidence="3" type="ORF">FLA105534_02733</name>
</gene>
<dbReference type="GO" id="GO:0005829">
    <property type="term" value="C:cytosol"/>
    <property type="evidence" value="ECO:0007669"/>
    <property type="project" value="TreeGrafter"/>
</dbReference>
<dbReference type="InterPro" id="IPR036812">
    <property type="entry name" value="NAD(P)_OxRdtase_dom_sf"/>
</dbReference>
<reference evidence="3 4" key="1">
    <citation type="submission" date="2020-02" db="EMBL/GenBank/DDBJ databases">
        <authorList>
            <person name="Criscuolo A."/>
        </authorList>
    </citation>
    <scope>NUCLEOTIDE SEQUENCE [LARGE SCALE GENOMIC DNA]</scope>
    <source>
        <strain evidence="3">CIP105534</strain>
    </source>
</reference>
<dbReference type="Pfam" id="PF00248">
    <property type="entry name" value="Aldo_ket_red"/>
    <property type="match status" value="1"/>
</dbReference>
<dbReference type="EMBL" id="CADCSU010000102">
    <property type="protein sequence ID" value="CAA9199707.1"/>
    <property type="molecule type" value="Genomic_DNA"/>
</dbReference>
<dbReference type="PANTHER" id="PTHR43364:SF6">
    <property type="entry name" value="OXIDOREDUCTASE-RELATED"/>
    <property type="match status" value="1"/>
</dbReference>
<name>A0A6J4GKS9_9FLAO</name>
<dbReference type="AlphaFoldDB" id="A0A6J4GKS9"/>
<accession>A0A6J4GKS9</accession>
<dbReference type="EC" id="1.1.-.-" evidence="3"/>
<organism evidence="3 4">
    <name type="scientific">Flavobacterium bizetiae</name>
    <dbReference type="NCBI Taxonomy" id="2704140"/>
    <lineage>
        <taxon>Bacteria</taxon>
        <taxon>Pseudomonadati</taxon>
        <taxon>Bacteroidota</taxon>
        <taxon>Flavobacteriia</taxon>
        <taxon>Flavobacteriales</taxon>
        <taxon>Flavobacteriaceae</taxon>
        <taxon>Flavobacterium</taxon>
    </lineage>
</organism>
<evidence type="ECO:0000256" key="1">
    <source>
        <dbReference type="ARBA" id="ARBA00023002"/>
    </source>
</evidence>
<protein>
    <submittedName>
        <fullName evidence="3">1-deoxyxylulose-5-phosphate synthase YajO</fullName>
        <ecNumber evidence="3">1.1.-.-</ecNumber>
    </submittedName>
</protein>
<dbReference type="Gene3D" id="3.20.20.100">
    <property type="entry name" value="NADP-dependent oxidoreductase domain"/>
    <property type="match status" value="1"/>
</dbReference>
<dbReference type="SUPFAM" id="SSF51430">
    <property type="entry name" value="NAD(P)-linked oxidoreductase"/>
    <property type="match status" value="1"/>
</dbReference>
<dbReference type="Proteomes" id="UP000479938">
    <property type="component" value="Unassembled WGS sequence"/>
</dbReference>
<sequence>MIQNKTLGNSTIEIAPLVFGTNVFGWTTDQKMTSNLLDQFTDAGFNALDTADVYSKWVEGHEGGESELAIGKWLKESGKRDKIMLATKVGAEFSDTKKGLSKKYIIQAAEDSLKRLQTDYIDLYQSHYDDLNTPIEETLEAYDSLVKAGKVRIIGASNFTPERLEESLTISKNNNLPAYQTFQPEYNLYDRHDFEDNIKAITVKNNLSVISYFSLASGFLSGKYRDQSDLKDSKRGAFVEKYLNEKGFRILKALDIVASKHHAVPGTIALAWIMHQPEISAPIVSATNPEQLKELINATTIQLDTEDLSLLNTASL</sequence>
<dbReference type="InterPro" id="IPR050523">
    <property type="entry name" value="AKR_Detox_Biosynth"/>
</dbReference>
<dbReference type="PANTHER" id="PTHR43364">
    <property type="entry name" value="NADH-SPECIFIC METHYLGLYOXAL REDUCTASE-RELATED"/>
    <property type="match status" value="1"/>
</dbReference>
<keyword evidence="1 3" id="KW-0560">Oxidoreductase</keyword>
<proteinExistence type="predicted"/>
<feature type="domain" description="NADP-dependent oxidoreductase" evidence="2">
    <location>
        <begin position="16"/>
        <end position="312"/>
    </location>
</feature>
<keyword evidence="4" id="KW-1185">Reference proteome</keyword>
<dbReference type="CDD" id="cd19081">
    <property type="entry name" value="AKR_AKR9C1"/>
    <property type="match status" value="1"/>
</dbReference>
<dbReference type="FunFam" id="3.20.20.100:FF:000004">
    <property type="entry name" value="Oxidoreductase, aldo/keto reductase"/>
    <property type="match status" value="1"/>
</dbReference>
<evidence type="ECO:0000313" key="3">
    <source>
        <dbReference type="EMBL" id="CAA9199707.1"/>
    </source>
</evidence>
<dbReference type="RefSeq" id="WP_317168347.1">
    <property type="nucleotide sequence ID" value="NZ_CADCSU010000102.1"/>
</dbReference>
<evidence type="ECO:0000259" key="2">
    <source>
        <dbReference type="Pfam" id="PF00248"/>
    </source>
</evidence>